<dbReference type="OrthoDB" id="8904098at2759"/>
<keyword evidence="8" id="KW-1185">Reference proteome</keyword>
<evidence type="ECO:0000256" key="3">
    <source>
        <dbReference type="ARBA" id="ARBA00022692"/>
    </source>
</evidence>
<keyword evidence="3 6" id="KW-0812">Transmembrane</keyword>
<proteinExistence type="inferred from homology"/>
<evidence type="ECO:0000256" key="4">
    <source>
        <dbReference type="ARBA" id="ARBA00022989"/>
    </source>
</evidence>
<dbReference type="GO" id="GO:0022857">
    <property type="term" value="F:transmembrane transporter activity"/>
    <property type="evidence" value="ECO:0007669"/>
    <property type="project" value="InterPro"/>
</dbReference>
<dbReference type="STRING" id="133381.A0A2T9YZN6"/>
<evidence type="ECO:0000256" key="6">
    <source>
        <dbReference type="SAM" id="Phobius"/>
    </source>
</evidence>
<dbReference type="PANTHER" id="PTHR11654">
    <property type="entry name" value="OLIGOPEPTIDE TRANSPORTER-RELATED"/>
    <property type="match status" value="1"/>
</dbReference>
<evidence type="ECO:0000313" key="7">
    <source>
        <dbReference type="EMBL" id="PVU97812.1"/>
    </source>
</evidence>
<comment type="similarity">
    <text evidence="2">Belongs to the major facilitator superfamily. Proton-dependent oligopeptide transporter (POT/PTR) (TC 2.A.17) family.</text>
</comment>
<evidence type="ECO:0000256" key="2">
    <source>
        <dbReference type="ARBA" id="ARBA00005982"/>
    </source>
</evidence>
<feature type="transmembrane region" description="Helical" evidence="6">
    <location>
        <begin position="424"/>
        <end position="445"/>
    </location>
</feature>
<dbReference type="GO" id="GO:0016020">
    <property type="term" value="C:membrane"/>
    <property type="evidence" value="ECO:0007669"/>
    <property type="project" value="UniProtKB-SubCell"/>
</dbReference>
<comment type="subcellular location">
    <subcellularLocation>
        <location evidence="1">Membrane</location>
        <topology evidence="1">Multi-pass membrane protein</topology>
    </subcellularLocation>
</comment>
<feature type="transmembrane region" description="Helical" evidence="6">
    <location>
        <begin position="109"/>
        <end position="131"/>
    </location>
</feature>
<feature type="transmembrane region" description="Helical" evidence="6">
    <location>
        <begin position="457"/>
        <end position="478"/>
    </location>
</feature>
<dbReference type="Gene3D" id="1.20.1250.20">
    <property type="entry name" value="MFS general substrate transporter like domains"/>
    <property type="match status" value="1"/>
</dbReference>
<dbReference type="InterPro" id="IPR000109">
    <property type="entry name" value="POT_fam"/>
</dbReference>
<feature type="transmembrane region" description="Helical" evidence="6">
    <location>
        <begin position="300"/>
        <end position="317"/>
    </location>
</feature>
<evidence type="ECO:0000256" key="1">
    <source>
        <dbReference type="ARBA" id="ARBA00004141"/>
    </source>
</evidence>
<reference evidence="7 8" key="1">
    <citation type="journal article" date="2018" name="MBio">
        <title>Comparative Genomics Reveals the Core Gene Toolbox for the Fungus-Insect Symbiosis.</title>
        <authorList>
            <person name="Wang Y."/>
            <person name="Stata M."/>
            <person name="Wang W."/>
            <person name="Stajich J.E."/>
            <person name="White M.M."/>
            <person name="Moncalvo J.M."/>
        </authorList>
    </citation>
    <scope>NUCLEOTIDE SEQUENCE [LARGE SCALE GENOMIC DNA]</scope>
    <source>
        <strain evidence="7 8">SC-DP-2</strain>
    </source>
</reference>
<dbReference type="Pfam" id="PF00854">
    <property type="entry name" value="PTR2"/>
    <property type="match status" value="1"/>
</dbReference>
<feature type="transmembrane region" description="Helical" evidence="6">
    <location>
        <begin position="219"/>
        <end position="237"/>
    </location>
</feature>
<feature type="transmembrane region" description="Helical" evidence="6">
    <location>
        <begin position="137"/>
        <end position="159"/>
    </location>
</feature>
<organism evidence="7 8">
    <name type="scientific">Smittium megazygosporum</name>
    <dbReference type="NCBI Taxonomy" id="133381"/>
    <lineage>
        <taxon>Eukaryota</taxon>
        <taxon>Fungi</taxon>
        <taxon>Fungi incertae sedis</taxon>
        <taxon>Zoopagomycota</taxon>
        <taxon>Kickxellomycotina</taxon>
        <taxon>Harpellomycetes</taxon>
        <taxon>Harpellales</taxon>
        <taxon>Legeriomycetaceae</taxon>
        <taxon>Smittium</taxon>
    </lineage>
</organism>
<dbReference type="InterPro" id="IPR036259">
    <property type="entry name" value="MFS_trans_sf"/>
</dbReference>
<evidence type="ECO:0000313" key="8">
    <source>
        <dbReference type="Proteomes" id="UP000245609"/>
    </source>
</evidence>
<sequence length="520" mass="59047">MSELEKGVNYAQEYEYDEFGYTKTQPSDFSIGIPDRLRFASVIVLLTELCERFTYYGSSLMFTTYMRRQLNQDTNNAVSINRGFTFLAYATTLLGGYISDEFLGKYKTISIFAIWYLLGSALLSVSAITSIAMGTRLALFIVSTYVFIAFGTGGIKANVSTFVAEQIRSGYKPTSEPGVYYDSRLTTERCYRYFYWAINIGATTGILSCPVIAKRQGYDIAFATPAALMFVCILVFIPSYRFFYHKKPAGSIFAKSIRVFKYAKKHKSASNAHWLDAAKGVKDAEWNDAFIEGLKRAIKACKVFLFYPFYWALYNNMTDNFINQGLRMKRPSWLESSQLVVVSSVCLIITIPIFDTFIFPFLARKRVKLGPIKRIFIGFIIVVIDFILVTVLQKQVYKTGPYYDFTGPDATSESFNNISIFWQIPIYITQAISEIFASITGLEYAYSQAPTELKSALQALFLFTNAGGSLIGLLLSRWSNDPEVLYNFAAQTCIMAAVTALFYYCFRHYDEAIREQVTYE</sequence>
<accession>A0A2T9YZN6</accession>
<dbReference type="EMBL" id="MBFS01002417">
    <property type="protein sequence ID" value="PVU97812.1"/>
    <property type="molecule type" value="Genomic_DNA"/>
</dbReference>
<evidence type="ECO:0008006" key="9">
    <source>
        <dbReference type="Google" id="ProtNLM"/>
    </source>
</evidence>
<gene>
    <name evidence="7" type="ORF">BB560_005720</name>
</gene>
<name>A0A2T9YZN6_9FUNG</name>
<feature type="transmembrane region" description="Helical" evidence="6">
    <location>
        <begin position="484"/>
        <end position="506"/>
    </location>
</feature>
<dbReference type="AlphaFoldDB" id="A0A2T9YZN6"/>
<comment type="caution">
    <text evidence="7">The sequence shown here is derived from an EMBL/GenBank/DDBJ whole genome shotgun (WGS) entry which is preliminary data.</text>
</comment>
<feature type="transmembrane region" description="Helical" evidence="6">
    <location>
        <begin position="337"/>
        <end position="363"/>
    </location>
</feature>
<feature type="transmembrane region" description="Helical" evidence="6">
    <location>
        <begin position="375"/>
        <end position="393"/>
    </location>
</feature>
<keyword evidence="4 6" id="KW-1133">Transmembrane helix</keyword>
<protein>
    <recommendedName>
        <fullName evidence="9">Major facilitator superfamily (MFS) profile domain-containing protein</fullName>
    </recommendedName>
</protein>
<keyword evidence="5 6" id="KW-0472">Membrane</keyword>
<evidence type="ECO:0000256" key="5">
    <source>
        <dbReference type="ARBA" id="ARBA00023136"/>
    </source>
</evidence>
<dbReference type="SUPFAM" id="SSF103473">
    <property type="entry name" value="MFS general substrate transporter"/>
    <property type="match status" value="1"/>
</dbReference>
<feature type="transmembrane region" description="Helical" evidence="6">
    <location>
        <begin position="193"/>
        <end position="213"/>
    </location>
</feature>
<dbReference type="Proteomes" id="UP000245609">
    <property type="component" value="Unassembled WGS sequence"/>
</dbReference>